<dbReference type="OrthoDB" id="9862720at2"/>
<sequence length="100" mass="11848">MKTKFIKVKYKDLIPGKEYIQMHPIMLKNKHVARTDFPEPEWVEEVPDREDEMTELLTDAIDLIQNLPYDEKLQETRGNLIMNCESIIYEIKNNAPNILD</sequence>
<dbReference type="EMBL" id="FTOV01000002">
    <property type="protein sequence ID" value="SIS72491.1"/>
    <property type="molecule type" value="Genomic_DNA"/>
</dbReference>
<dbReference type="AlphaFoldDB" id="A0A1N7LFE8"/>
<protein>
    <submittedName>
        <fullName evidence="1">Uncharacterized protein</fullName>
    </submittedName>
</protein>
<dbReference type="RefSeq" id="WP_027380884.1">
    <property type="nucleotide sequence ID" value="NZ_FTOV01000002.1"/>
</dbReference>
<evidence type="ECO:0000313" key="1">
    <source>
        <dbReference type="EMBL" id="SIS72491.1"/>
    </source>
</evidence>
<accession>A0A1N7LFE8</accession>
<gene>
    <name evidence="1" type="ORF">SAMN05421785_102196</name>
</gene>
<reference evidence="1 2" key="1">
    <citation type="submission" date="2017-01" db="EMBL/GenBank/DDBJ databases">
        <authorList>
            <person name="Mah S.A."/>
            <person name="Swanson W.J."/>
            <person name="Moy G.W."/>
            <person name="Vacquier V.D."/>
        </authorList>
    </citation>
    <scope>NUCLEOTIDE SEQUENCE [LARGE SCALE GENOMIC DNA]</scope>
    <source>
        <strain evidence="1 2">DSM 18014</strain>
    </source>
</reference>
<dbReference type="Proteomes" id="UP000185781">
    <property type="component" value="Unassembled WGS sequence"/>
</dbReference>
<proteinExistence type="predicted"/>
<name>A0A1N7LFE8_9FLAO</name>
<evidence type="ECO:0000313" key="2">
    <source>
        <dbReference type="Proteomes" id="UP000185781"/>
    </source>
</evidence>
<dbReference type="STRING" id="373672.SAMN05421785_102196"/>
<organism evidence="1 2">
    <name type="scientific">Chryseobacterium gambrini</name>
    <dbReference type="NCBI Taxonomy" id="373672"/>
    <lineage>
        <taxon>Bacteria</taxon>
        <taxon>Pseudomonadati</taxon>
        <taxon>Bacteroidota</taxon>
        <taxon>Flavobacteriia</taxon>
        <taxon>Flavobacteriales</taxon>
        <taxon>Weeksellaceae</taxon>
        <taxon>Chryseobacterium group</taxon>
        <taxon>Chryseobacterium</taxon>
    </lineage>
</organism>